<dbReference type="GO" id="GO:0004519">
    <property type="term" value="F:endonuclease activity"/>
    <property type="evidence" value="ECO:0007669"/>
    <property type="project" value="UniProtKB-KW"/>
</dbReference>
<dbReference type="GO" id="GO:0000175">
    <property type="term" value="F:3'-5'-RNA exonuclease activity"/>
    <property type="evidence" value="ECO:0007669"/>
    <property type="project" value="TreeGrafter"/>
</dbReference>
<dbReference type="PANTHER" id="PTHR12121">
    <property type="entry name" value="CARBON CATABOLITE REPRESSOR PROTEIN 4"/>
    <property type="match status" value="1"/>
</dbReference>
<keyword evidence="3" id="KW-1185">Reference proteome</keyword>
<reference evidence="2 3" key="1">
    <citation type="submission" date="2017-08" db="EMBL/GenBank/DDBJ databases">
        <title>Substantial Increase in Enzyme Production by Combined Drug-Resistance Mutations in Paenibacillus agaridevorans.</title>
        <authorList>
            <person name="Tanaka Y."/>
            <person name="Funane K."/>
            <person name="Hosaka T."/>
            <person name="Shiwa Y."/>
            <person name="Fujita N."/>
            <person name="Miyazaki T."/>
            <person name="Yoshikawa H."/>
            <person name="Murakami K."/>
            <person name="Kasahara K."/>
            <person name="Inaoka T."/>
            <person name="Hiraga Y."/>
            <person name="Ochi K."/>
        </authorList>
    </citation>
    <scope>NUCLEOTIDE SEQUENCE [LARGE SCALE GENOMIC DNA]</scope>
    <source>
        <strain evidence="2 3">T-3040</strain>
    </source>
</reference>
<dbReference type="InterPro" id="IPR036691">
    <property type="entry name" value="Endo/exonu/phosph_ase_sf"/>
</dbReference>
<dbReference type="Proteomes" id="UP000245202">
    <property type="component" value="Unassembled WGS sequence"/>
</dbReference>
<sequence length="260" mass="29211">MKLTVMTFNLRVNVSFDGDNAWPNRKQQVADTILSYNPAIIGTQEGRYDMLEDLDGLLPAYTRIGEGRAGYRSGDESLDECCAIYYDKRQLALLEEGQFWLSETPERPSGKAWDADYPRFCTWARLESVHHSGNQLYLFNTHFDHIGEMARARSAQLILDKIVDIIQPSEAPCILTGDLNCQPNDAAIRLLAEQLTDAYDAITEPLGRTFHAFEGGTPGEPIDYIFTSPNVTVEETSIIRSNINGRYPSDHYPVVAKLSL</sequence>
<dbReference type="InterPro" id="IPR050410">
    <property type="entry name" value="CCR4/nocturin_mRNA_transcr"/>
</dbReference>
<name>A0A2R5ENE0_9BACL</name>
<keyword evidence="2" id="KW-0540">Nuclease</keyword>
<dbReference type="CDD" id="cd09083">
    <property type="entry name" value="EEP-1"/>
    <property type="match status" value="1"/>
</dbReference>
<keyword evidence="2" id="KW-0378">Hydrolase</keyword>
<keyword evidence="2" id="KW-0255">Endonuclease</keyword>
<gene>
    <name evidence="2" type="ORF">PAT3040_01035</name>
</gene>
<dbReference type="Pfam" id="PF03372">
    <property type="entry name" value="Exo_endo_phos"/>
    <property type="match status" value="1"/>
</dbReference>
<feature type="domain" description="Endonuclease/exonuclease/phosphatase" evidence="1">
    <location>
        <begin position="6"/>
        <end position="251"/>
    </location>
</feature>
<evidence type="ECO:0000313" key="2">
    <source>
        <dbReference type="EMBL" id="GBG06508.1"/>
    </source>
</evidence>
<evidence type="ECO:0000313" key="3">
    <source>
        <dbReference type="Proteomes" id="UP000245202"/>
    </source>
</evidence>
<dbReference type="SUPFAM" id="SSF56219">
    <property type="entry name" value="DNase I-like"/>
    <property type="match status" value="1"/>
</dbReference>
<accession>A0A2R5ENE0</accession>
<evidence type="ECO:0000259" key="1">
    <source>
        <dbReference type="Pfam" id="PF03372"/>
    </source>
</evidence>
<dbReference type="EMBL" id="BDQX01000051">
    <property type="protein sequence ID" value="GBG06508.1"/>
    <property type="molecule type" value="Genomic_DNA"/>
</dbReference>
<dbReference type="Gene3D" id="3.60.10.10">
    <property type="entry name" value="Endonuclease/exonuclease/phosphatase"/>
    <property type="match status" value="1"/>
</dbReference>
<protein>
    <submittedName>
        <fullName evidence="2">Endonuclease</fullName>
    </submittedName>
</protein>
<dbReference type="AlphaFoldDB" id="A0A2R5ENE0"/>
<organism evidence="2 3">
    <name type="scientific">Paenibacillus agaridevorans</name>
    <dbReference type="NCBI Taxonomy" id="171404"/>
    <lineage>
        <taxon>Bacteria</taxon>
        <taxon>Bacillati</taxon>
        <taxon>Bacillota</taxon>
        <taxon>Bacilli</taxon>
        <taxon>Bacillales</taxon>
        <taxon>Paenibacillaceae</taxon>
        <taxon>Paenibacillus</taxon>
    </lineage>
</organism>
<dbReference type="RefSeq" id="WP_108991799.1">
    <property type="nucleotide sequence ID" value="NZ_BDQX01000051.1"/>
</dbReference>
<dbReference type="PANTHER" id="PTHR12121:SF36">
    <property type="entry name" value="ENDONUCLEASE_EXONUCLEASE_PHOSPHATASE DOMAIN-CONTAINING PROTEIN"/>
    <property type="match status" value="1"/>
</dbReference>
<dbReference type="InterPro" id="IPR005135">
    <property type="entry name" value="Endo/exonuclease/phosphatase"/>
</dbReference>
<proteinExistence type="predicted"/>
<comment type="caution">
    <text evidence="2">The sequence shown here is derived from an EMBL/GenBank/DDBJ whole genome shotgun (WGS) entry which is preliminary data.</text>
</comment>